<proteinExistence type="inferred from homology"/>
<dbReference type="OrthoDB" id="5868063at2759"/>
<comment type="similarity">
    <text evidence="1 2">Belongs to the peptidase S10 family.</text>
</comment>
<dbReference type="SUPFAM" id="SSF53474">
    <property type="entry name" value="alpha/beta-Hydrolases"/>
    <property type="match status" value="1"/>
</dbReference>
<evidence type="ECO:0000313" key="3">
    <source>
        <dbReference type="EMBL" id="KHJ83570.1"/>
    </source>
</evidence>
<dbReference type="PANTHER" id="PTHR11802:SF201">
    <property type="entry name" value="CARBOXYPEPTIDASE"/>
    <property type="match status" value="1"/>
</dbReference>
<dbReference type="AlphaFoldDB" id="A0A0B1SK33"/>
<dbReference type="PRINTS" id="PR00724">
    <property type="entry name" value="CRBOXYPTASEC"/>
</dbReference>
<dbReference type="EMBL" id="KN572818">
    <property type="protein sequence ID" value="KHJ83570.1"/>
    <property type="molecule type" value="Genomic_DNA"/>
</dbReference>
<evidence type="ECO:0000313" key="4">
    <source>
        <dbReference type="Proteomes" id="UP000053660"/>
    </source>
</evidence>
<dbReference type="PANTHER" id="PTHR11802">
    <property type="entry name" value="SERINE PROTEASE FAMILY S10 SERINE CARBOXYPEPTIDASE"/>
    <property type="match status" value="1"/>
</dbReference>
<sequence>MESQHNPKIDPVVLWLNGGPGCSGLLEELGPFHNNNDNGTTLYENVANVLFLEAPVGVGFSYTDDSSYYWSDDTTADNNAAAVKYFFDEVFPQYKNNEFFVTGESYAGVYAPMLSLRLVQMIDKGDFNVNFKVMLLFIIWAYSPLAKSLKAIELLI</sequence>
<keyword evidence="4" id="KW-1185">Reference proteome</keyword>
<dbReference type="GO" id="GO:0006508">
    <property type="term" value="P:proteolysis"/>
    <property type="evidence" value="ECO:0007669"/>
    <property type="project" value="UniProtKB-KW"/>
</dbReference>
<protein>
    <recommendedName>
        <fullName evidence="2">Carboxypeptidase</fullName>
        <ecNumber evidence="2">3.4.16.-</ecNumber>
    </recommendedName>
</protein>
<organism evidence="3 4">
    <name type="scientific">Oesophagostomum dentatum</name>
    <name type="common">Nodular worm</name>
    <dbReference type="NCBI Taxonomy" id="61180"/>
    <lineage>
        <taxon>Eukaryota</taxon>
        <taxon>Metazoa</taxon>
        <taxon>Ecdysozoa</taxon>
        <taxon>Nematoda</taxon>
        <taxon>Chromadorea</taxon>
        <taxon>Rhabditida</taxon>
        <taxon>Rhabditina</taxon>
        <taxon>Rhabditomorpha</taxon>
        <taxon>Strongyloidea</taxon>
        <taxon>Strongylidae</taxon>
        <taxon>Oesophagostomum</taxon>
    </lineage>
</organism>
<keyword evidence="2" id="KW-0645">Protease</keyword>
<dbReference type="EC" id="3.4.16.-" evidence="2"/>
<feature type="non-terminal residue" evidence="3">
    <location>
        <position position="156"/>
    </location>
</feature>
<evidence type="ECO:0000256" key="1">
    <source>
        <dbReference type="ARBA" id="ARBA00009431"/>
    </source>
</evidence>
<dbReference type="InterPro" id="IPR001563">
    <property type="entry name" value="Peptidase_S10"/>
</dbReference>
<accession>A0A0B1SK33</accession>
<dbReference type="Gene3D" id="3.40.50.1820">
    <property type="entry name" value="alpha/beta hydrolase"/>
    <property type="match status" value="1"/>
</dbReference>
<reference evidence="3 4" key="1">
    <citation type="submission" date="2014-03" db="EMBL/GenBank/DDBJ databases">
        <title>Draft genome of the hookworm Oesophagostomum dentatum.</title>
        <authorList>
            <person name="Mitreva M."/>
        </authorList>
    </citation>
    <scope>NUCLEOTIDE SEQUENCE [LARGE SCALE GENOMIC DNA]</scope>
    <source>
        <strain evidence="3 4">OD-Hann</strain>
    </source>
</reference>
<keyword evidence="2" id="KW-0378">Hydrolase</keyword>
<keyword evidence="2 3" id="KW-0121">Carboxypeptidase</keyword>
<dbReference type="PROSITE" id="PS00131">
    <property type="entry name" value="CARBOXYPEPT_SER_SER"/>
    <property type="match status" value="1"/>
</dbReference>
<name>A0A0B1SK33_OESDE</name>
<dbReference type="Proteomes" id="UP000053660">
    <property type="component" value="Unassembled WGS sequence"/>
</dbReference>
<dbReference type="InterPro" id="IPR029058">
    <property type="entry name" value="AB_hydrolase_fold"/>
</dbReference>
<dbReference type="Pfam" id="PF00450">
    <property type="entry name" value="Peptidase_S10"/>
    <property type="match status" value="1"/>
</dbReference>
<gene>
    <name evidence="3" type="ORF">OESDEN_16730</name>
</gene>
<dbReference type="InterPro" id="IPR018202">
    <property type="entry name" value="Ser_caboxypep_ser_AS"/>
</dbReference>
<evidence type="ECO:0000256" key="2">
    <source>
        <dbReference type="RuleBase" id="RU361156"/>
    </source>
</evidence>
<dbReference type="GO" id="GO:0004185">
    <property type="term" value="F:serine-type carboxypeptidase activity"/>
    <property type="evidence" value="ECO:0007669"/>
    <property type="project" value="UniProtKB-UniRule"/>
</dbReference>